<dbReference type="SUPFAM" id="SSF54506">
    <property type="entry name" value="Diaminopimelate epimerase-like"/>
    <property type="match status" value="1"/>
</dbReference>
<name>A0A1F6T169_9PROT</name>
<evidence type="ECO:0000256" key="2">
    <source>
        <dbReference type="ARBA" id="ARBA00023235"/>
    </source>
</evidence>
<comment type="caution">
    <text evidence="4">The sequence shown here is derived from an EMBL/GenBank/DDBJ whole genome shotgun (WGS) entry which is preliminary data.</text>
</comment>
<keyword evidence="2 4" id="KW-0413">Isomerase</keyword>
<dbReference type="GO" id="GO:0016853">
    <property type="term" value="F:isomerase activity"/>
    <property type="evidence" value="ECO:0007669"/>
    <property type="project" value="UniProtKB-KW"/>
</dbReference>
<dbReference type="Gene3D" id="3.10.310.10">
    <property type="entry name" value="Diaminopimelate Epimerase, Chain A, domain 1"/>
    <property type="match status" value="2"/>
</dbReference>
<comment type="similarity">
    <text evidence="1">Belongs to the PhzF family.</text>
</comment>
<organism evidence="4 5">
    <name type="scientific">Candidatus Muproteobacteria bacterium RBG_16_62_13</name>
    <dbReference type="NCBI Taxonomy" id="1817756"/>
    <lineage>
        <taxon>Bacteria</taxon>
        <taxon>Pseudomonadati</taxon>
        <taxon>Pseudomonadota</taxon>
        <taxon>Candidatus Muproteobacteria</taxon>
    </lineage>
</organism>
<evidence type="ECO:0000256" key="1">
    <source>
        <dbReference type="ARBA" id="ARBA00008270"/>
    </source>
</evidence>
<evidence type="ECO:0000256" key="3">
    <source>
        <dbReference type="PIRSR" id="PIRSR016184-1"/>
    </source>
</evidence>
<reference evidence="4 5" key="1">
    <citation type="journal article" date="2016" name="Nat. Commun.">
        <title>Thousands of microbial genomes shed light on interconnected biogeochemical processes in an aquifer system.</title>
        <authorList>
            <person name="Anantharaman K."/>
            <person name="Brown C.T."/>
            <person name="Hug L.A."/>
            <person name="Sharon I."/>
            <person name="Castelle C.J."/>
            <person name="Probst A.J."/>
            <person name="Thomas B.C."/>
            <person name="Singh A."/>
            <person name="Wilkins M.J."/>
            <person name="Karaoz U."/>
            <person name="Brodie E.L."/>
            <person name="Williams K.H."/>
            <person name="Hubbard S.S."/>
            <person name="Banfield J.F."/>
        </authorList>
    </citation>
    <scope>NUCLEOTIDE SEQUENCE [LARGE SCALE GENOMIC DNA]</scope>
</reference>
<gene>
    <name evidence="4" type="ORF">A2140_02590</name>
</gene>
<dbReference type="Proteomes" id="UP000178379">
    <property type="component" value="Unassembled WGS sequence"/>
</dbReference>
<sequence>MSLLLFQIDAFADRLFGGNPAAVIPLDAPLPEATMQAIAAENNLSETAFLFPQGDRFNLRWFTPVREVDLCGHATLATAWVLFERLACQKREIVFDTKSGPLTVTRDGDWLWMDFPADPAVPVPCPDALREGLGRPPMEVHAAADYLAVFESEEVVRALAPDFRALARLDRRGVIATAPGRKVDFVSRFFAPNYGIDEDPATGSAHCTLAPFWAGRLGKTNLLAHQVSARGGVIRCEPRGARVRLGGQAALYLEATLSRLPGED</sequence>
<evidence type="ECO:0000313" key="4">
    <source>
        <dbReference type="EMBL" id="OGI38927.1"/>
    </source>
</evidence>
<dbReference type="PANTHER" id="PTHR13774:SF17">
    <property type="entry name" value="PHENAZINE BIOSYNTHESIS-LIKE DOMAIN-CONTAINING PROTEIN"/>
    <property type="match status" value="1"/>
</dbReference>
<feature type="active site" evidence="3">
    <location>
        <position position="46"/>
    </location>
</feature>
<dbReference type="Pfam" id="PF02567">
    <property type="entry name" value="PhzC-PhzF"/>
    <property type="match status" value="1"/>
</dbReference>
<dbReference type="EMBL" id="MFSQ01000109">
    <property type="protein sequence ID" value="OGI38927.1"/>
    <property type="molecule type" value="Genomic_DNA"/>
</dbReference>
<dbReference type="GO" id="GO:0005737">
    <property type="term" value="C:cytoplasm"/>
    <property type="evidence" value="ECO:0007669"/>
    <property type="project" value="TreeGrafter"/>
</dbReference>
<evidence type="ECO:0000313" key="5">
    <source>
        <dbReference type="Proteomes" id="UP000178379"/>
    </source>
</evidence>
<dbReference type="NCBIfam" id="TIGR00654">
    <property type="entry name" value="PhzF_family"/>
    <property type="match status" value="1"/>
</dbReference>
<dbReference type="STRING" id="1817756.A2140_02590"/>
<protein>
    <submittedName>
        <fullName evidence="4">Isomerase</fullName>
    </submittedName>
</protein>
<dbReference type="PIRSF" id="PIRSF016184">
    <property type="entry name" value="PhzC_PhzF"/>
    <property type="match status" value="1"/>
</dbReference>
<accession>A0A1F6T169</accession>
<dbReference type="PANTHER" id="PTHR13774">
    <property type="entry name" value="PHENAZINE BIOSYNTHESIS PROTEIN"/>
    <property type="match status" value="1"/>
</dbReference>
<dbReference type="InterPro" id="IPR003719">
    <property type="entry name" value="Phenazine_PhzF-like"/>
</dbReference>
<proteinExistence type="inferred from homology"/>
<dbReference type="AlphaFoldDB" id="A0A1F6T169"/>